<dbReference type="Gene3D" id="3.40.30.10">
    <property type="entry name" value="Glutaredoxin"/>
    <property type="match status" value="1"/>
</dbReference>
<dbReference type="Proteomes" id="UP000321389">
    <property type="component" value="Chromosome"/>
</dbReference>
<protein>
    <submittedName>
        <fullName evidence="3">DsbA family protein</fullName>
    </submittedName>
</protein>
<feature type="domain" description="Thioredoxin" evidence="2">
    <location>
        <begin position="74"/>
        <end position="265"/>
    </location>
</feature>
<proteinExistence type="predicted"/>
<sequence>MKRILVFGIAGVMVSAAMLVAGYIAGQPVGPAVAGQIKVVEAQGASAIDRAEVEEIIRNYLLENPELLLEVQEALEKKQEEQQRVAQEATISEKSDEIFNSAHDGIFGNPNGQYTLVEFFDYNCGYCKRAMADMQAVTEANPEVRFVLKEFPILGPDSQRAHIVSMAFRSLLPEKYDQFHTKLLGSAGRATEESAVNIALALGADEGELREAMKNPAIAEAFAGTYELANALSITGTPSYVVGNEVVFGALGRQVLEEKLAKLRECSSAAC</sequence>
<evidence type="ECO:0000313" key="3">
    <source>
        <dbReference type="EMBL" id="QDZ00819.1"/>
    </source>
</evidence>
<dbReference type="InterPro" id="IPR001853">
    <property type="entry name" value="DSBA-like_thioredoxin_dom"/>
</dbReference>
<reference evidence="3" key="1">
    <citation type="submission" date="2020-04" db="EMBL/GenBank/DDBJ databases">
        <title>Nitratireductor sp. nov. isolated from mangrove soil.</title>
        <authorList>
            <person name="Ye Y."/>
        </authorList>
    </citation>
    <scope>NUCLEOTIDE SEQUENCE</scope>
    <source>
        <strain evidence="3">SY7</strain>
    </source>
</reference>
<dbReference type="RefSeq" id="WP_146299464.1">
    <property type="nucleotide sequence ID" value="NZ_CP042301.2"/>
</dbReference>
<dbReference type="InterPro" id="IPR013766">
    <property type="entry name" value="Thioredoxin_domain"/>
</dbReference>
<accession>A0A5B8KYZ9</accession>
<evidence type="ECO:0000313" key="4">
    <source>
        <dbReference type="Proteomes" id="UP000321389"/>
    </source>
</evidence>
<gene>
    <name evidence="3" type="ORF">FQ775_10740</name>
</gene>
<dbReference type="Pfam" id="PF18312">
    <property type="entry name" value="ScsC_N"/>
    <property type="match status" value="1"/>
</dbReference>
<organism evidence="3 4">
    <name type="scientific">Nitratireductor mangrovi</name>
    <dbReference type="NCBI Taxonomy" id="2599600"/>
    <lineage>
        <taxon>Bacteria</taxon>
        <taxon>Pseudomonadati</taxon>
        <taxon>Pseudomonadota</taxon>
        <taxon>Alphaproteobacteria</taxon>
        <taxon>Hyphomicrobiales</taxon>
        <taxon>Phyllobacteriaceae</taxon>
        <taxon>Nitratireductor</taxon>
    </lineage>
</organism>
<dbReference type="AlphaFoldDB" id="A0A5B8KYZ9"/>
<keyword evidence="4" id="KW-1185">Reference proteome</keyword>
<dbReference type="KEGG" id="niy:FQ775_10740"/>
<dbReference type="SUPFAM" id="SSF52833">
    <property type="entry name" value="Thioredoxin-like"/>
    <property type="match status" value="1"/>
</dbReference>
<evidence type="ECO:0000259" key="2">
    <source>
        <dbReference type="PROSITE" id="PS51352"/>
    </source>
</evidence>
<evidence type="ECO:0000256" key="1">
    <source>
        <dbReference type="SAM" id="Coils"/>
    </source>
</evidence>
<dbReference type="InterPro" id="IPR036249">
    <property type="entry name" value="Thioredoxin-like_sf"/>
</dbReference>
<feature type="coiled-coil region" evidence="1">
    <location>
        <begin position="64"/>
        <end position="97"/>
    </location>
</feature>
<name>A0A5B8KYZ9_9HYPH</name>
<dbReference type="CDD" id="cd03023">
    <property type="entry name" value="DsbA_Com1_like"/>
    <property type="match status" value="1"/>
</dbReference>
<dbReference type="PROSITE" id="PS51352">
    <property type="entry name" value="THIOREDOXIN_2"/>
    <property type="match status" value="1"/>
</dbReference>
<dbReference type="OrthoDB" id="9780147at2"/>
<dbReference type="Pfam" id="PF01323">
    <property type="entry name" value="DSBA"/>
    <property type="match status" value="1"/>
</dbReference>
<dbReference type="InterPro" id="IPR041205">
    <property type="entry name" value="ScsC_N"/>
</dbReference>
<dbReference type="GO" id="GO:0016491">
    <property type="term" value="F:oxidoreductase activity"/>
    <property type="evidence" value="ECO:0007669"/>
    <property type="project" value="InterPro"/>
</dbReference>
<keyword evidence="1" id="KW-0175">Coiled coil</keyword>
<dbReference type="EMBL" id="CP042301">
    <property type="protein sequence ID" value="QDZ00819.1"/>
    <property type="molecule type" value="Genomic_DNA"/>
</dbReference>